<protein>
    <submittedName>
        <fullName evidence="2">Uncharacterized protein</fullName>
    </submittedName>
</protein>
<reference evidence="2" key="1">
    <citation type="submission" date="2019-11" db="EMBL/GenBank/DDBJ databases">
        <title>Acidithiobacillus ferrianus sp. nov.: a facultatively anaerobic and extremely acidophilic chemolithoautotroph.</title>
        <authorList>
            <person name="Norris P.R."/>
            <person name="Falagan C."/>
            <person name="Moya-Beltran A."/>
            <person name="Castro M."/>
            <person name="Quatrini R."/>
            <person name="Johnson D.B."/>
        </authorList>
    </citation>
    <scope>NUCLEOTIDE SEQUENCE [LARGE SCALE GENOMIC DNA]</scope>
    <source>
        <strain evidence="2">MG</strain>
    </source>
</reference>
<dbReference type="EMBL" id="WNJL01000037">
    <property type="protein sequence ID" value="NDU43617.1"/>
    <property type="molecule type" value="Genomic_DNA"/>
</dbReference>
<comment type="caution">
    <text evidence="2">The sequence shown here is derived from an EMBL/GenBank/DDBJ whole genome shotgun (WGS) entry which is preliminary data.</text>
</comment>
<feature type="transmembrane region" description="Helical" evidence="1">
    <location>
        <begin position="12"/>
        <end position="34"/>
    </location>
</feature>
<keyword evidence="1" id="KW-1133">Transmembrane helix</keyword>
<keyword evidence="1" id="KW-0472">Membrane</keyword>
<proteinExistence type="predicted"/>
<evidence type="ECO:0000313" key="2">
    <source>
        <dbReference type="EMBL" id="NDU43617.1"/>
    </source>
</evidence>
<evidence type="ECO:0000256" key="1">
    <source>
        <dbReference type="SAM" id="Phobius"/>
    </source>
</evidence>
<gene>
    <name evidence="2" type="ORF">GL267_13595</name>
</gene>
<sequence>MPRHSPQAGQSLVETTLLGIFVLVPLFLVTPLLGKYVDLQDSTLQATRNAAFERTVWSETGQRDGMTTAQEGNVLPHPQVVSFKCAPTT</sequence>
<dbReference type="RefSeq" id="WP_163098788.1">
    <property type="nucleotide sequence ID" value="NZ_CP127523.1"/>
</dbReference>
<accession>A0A845UCX9</accession>
<keyword evidence="1" id="KW-0812">Transmembrane</keyword>
<name>A0A845UCX9_9PROT</name>
<dbReference type="AlphaFoldDB" id="A0A845UCX9"/>
<organism evidence="2">
    <name type="scientific">Acidithiobacillus ferrianus</name>
    <dbReference type="NCBI Taxonomy" id="2678518"/>
    <lineage>
        <taxon>Bacteria</taxon>
        <taxon>Pseudomonadati</taxon>
        <taxon>Pseudomonadota</taxon>
        <taxon>Acidithiobacillia</taxon>
        <taxon>Acidithiobacillales</taxon>
        <taxon>Acidithiobacillaceae</taxon>
        <taxon>Acidithiobacillus</taxon>
    </lineage>
</organism>